<evidence type="ECO:0000313" key="2">
    <source>
        <dbReference type="Proteomes" id="UP000260812"/>
    </source>
</evidence>
<reference evidence="1" key="1">
    <citation type="submission" date="2018-08" db="EMBL/GenBank/DDBJ databases">
        <title>A genome reference for cultivated species of the human gut microbiota.</title>
        <authorList>
            <person name="Zou Y."/>
            <person name="Xue W."/>
            <person name="Luo G."/>
        </authorList>
    </citation>
    <scope>NUCLEOTIDE SEQUENCE [LARGE SCALE GENOMIC DNA]</scope>
    <source>
        <strain evidence="1">TF05-5AC</strain>
    </source>
</reference>
<evidence type="ECO:0000313" key="1">
    <source>
        <dbReference type="EMBL" id="RGE59909.1"/>
    </source>
</evidence>
<dbReference type="Proteomes" id="UP000260812">
    <property type="component" value="Unassembled WGS sequence"/>
</dbReference>
<keyword evidence="2" id="KW-1185">Reference proteome</keyword>
<comment type="caution">
    <text evidence="1">The sequence shown here is derived from an EMBL/GenBank/DDBJ whole genome shotgun (WGS) entry which is preliminary data.</text>
</comment>
<name>A0A3E3I481_9FIRM</name>
<dbReference type="EMBL" id="QVLV01000008">
    <property type="protein sequence ID" value="RGE59909.1"/>
    <property type="molecule type" value="Genomic_DNA"/>
</dbReference>
<organism evidence="1 2">
    <name type="scientific">Eisenbergiella massiliensis</name>
    <dbReference type="NCBI Taxonomy" id="1720294"/>
    <lineage>
        <taxon>Bacteria</taxon>
        <taxon>Bacillati</taxon>
        <taxon>Bacillota</taxon>
        <taxon>Clostridia</taxon>
        <taxon>Lachnospirales</taxon>
        <taxon>Lachnospiraceae</taxon>
        <taxon>Eisenbergiella</taxon>
    </lineage>
</organism>
<accession>A0A3E3I481</accession>
<gene>
    <name evidence="1" type="ORF">DXC51_13225</name>
</gene>
<sequence length="295" mass="34177">MASQQNIEQAEKTNWHHEDLAMKTAAQYFGEELLPLLEIRGEVEYIVPTETVKLETRQFYQDFNYAMKEGNWVHLEFESDEITREDLKRFREYEAAASRAYKVDIVTYVICSADVKELLCELKAGINTYRVEVIRLKGKDADRLFKAIEEKKAKGVALTKTDLVPLLLTPLMSGNLEIGERIIKSLKILHMAEAPITQLELEKMQAVLYTFADKFLDKNKLAKVKEVIRMTLLGEMLINDGIEQGIEKGREQALQVVIEICEELGLTFEHTVEKVETRFDKEPRSAREIVERYWK</sequence>
<proteinExistence type="predicted"/>
<protein>
    <submittedName>
        <fullName evidence="1">Uncharacterized protein</fullName>
    </submittedName>
</protein>
<dbReference type="AlphaFoldDB" id="A0A3E3I481"/>